<dbReference type="RefSeq" id="WP_126981716.1">
    <property type="nucleotide sequence ID" value="NZ_RZHD01000005.1"/>
</dbReference>
<reference evidence="2 3" key="1">
    <citation type="submission" date="2018-12" db="EMBL/GenBank/DDBJ databases">
        <title>three novel Halomonas strain isolated from plants.</title>
        <authorList>
            <person name="Sun C."/>
        </authorList>
    </citation>
    <scope>NUCLEOTIDE SEQUENCE [LARGE SCALE GENOMIC DNA]</scope>
    <source>
        <strain evidence="2 3">RC</strain>
    </source>
</reference>
<comment type="caution">
    <text evidence="2">The sequence shown here is derived from an EMBL/GenBank/DDBJ whole genome shotgun (WGS) entry which is preliminary data.</text>
</comment>
<dbReference type="Proteomes" id="UP000286912">
    <property type="component" value="Unassembled WGS sequence"/>
</dbReference>
<evidence type="ECO:0000256" key="1">
    <source>
        <dbReference type="SAM" id="Phobius"/>
    </source>
</evidence>
<name>A0A3S0YJN6_9GAMM</name>
<protein>
    <submittedName>
        <fullName evidence="2">Uncharacterized protein</fullName>
    </submittedName>
</protein>
<keyword evidence="1" id="KW-1133">Transmembrane helix</keyword>
<feature type="transmembrane region" description="Helical" evidence="1">
    <location>
        <begin position="7"/>
        <end position="29"/>
    </location>
</feature>
<keyword evidence="3" id="KW-1185">Reference proteome</keyword>
<keyword evidence="1" id="KW-0472">Membrane</keyword>
<evidence type="ECO:0000313" key="2">
    <source>
        <dbReference type="EMBL" id="RUR46307.1"/>
    </source>
</evidence>
<dbReference type="EMBL" id="RZHD01000005">
    <property type="protein sequence ID" value="RUR46307.1"/>
    <property type="molecule type" value="Genomic_DNA"/>
</dbReference>
<keyword evidence="1" id="KW-0812">Transmembrane</keyword>
<organism evidence="2 3">
    <name type="scientific">Vreelandella populi</name>
    <dbReference type="NCBI Taxonomy" id="2498858"/>
    <lineage>
        <taxon>Bacteria</taxon>
        <taxon>Pseudomonadati</taxon>
        <taxon>Pseudomonadota</taxon>
        <taxon>Gammaproteobacteria</taxon>
        <taxon>Oceanospirillales</taxon>
        <taxon>Halomonadaceae</taxon>
        <taxon>Vreelandella</taxon>
    </lineage>
</organism>
<accession>A0A3S0YJN6</accession>
<proteinExistence type="predicted"/>
<dbReference type="AlphaFoldDB" id="A0A3S0YJN6"/>
<gene>
    <name evidence="2" type="ORF">ELY37_10010</name>
</gene>
<feature type="transmembrane region" description="Helical" evidence="1">
    <location>
        <begin position="35"/>
        <end position="56"/>
    </location>
</feature>
<evidence type="ECO:0000313" key="3">
    <source>
        <dbReference type="Proteomes" id="UP000286912"/>
    </source>
</evidence>
<sequence length="82" mass="8773">MRSNPDWKPLAIVGAVLLMNGFVFLLITLSTPGGALWGAALGCLIAGIPLLLTGCIKRTRFEKLNPAGQTLPSTFEVADDYR</sequence>